<evidence type="ECO:0000313" key="4">
    <source>
        <dbReference type="Proteomes" id="UP001396898"/>
    </source>
</evidence>
<organism evidence="3 4">
    <name type="scientific">Apiospora marii</name>
    <dbReference type="NCBI Taxonomy" id="335849"/>
    <lineage>
        <taxon>Eukaryota</taxon>
        <taxon>Fungi</taxon>
        <taxon>Dikarya</taxon>
        <taxon>Ascomycota</taxon>
        <taxon>Pezizomycotina</taxon>
        <taxon>Sordariomycetes</taxon>
        <taxon>Xylariomycetidae</taxon>
        <taxon>Amphisphaeriales</taxon>
        <taxon>Apiosporaceae</taxon>
        <taxon>Apiospora</taxon>
    </lineage>
</organism>
<evidence type="ECO:0000256" key="1">
    <source>
        <dbReference type="SAM" id="MobiDB-lite"/>
    </source>
</evidence>
<feature type="transmembrane region" description="Helical" evidence="2">
    <location>
        <begin position="715"/>
        <end position="734"/>
    </location>
</feature>
<feature type="compositionally biased region" description="Polar residues" evidence="1">
    <location>
        <begin position="1"/>
        <end position="35"/>
    </location>
</feature>
<comment type="caution">
    <text evidence="3">The sequence shown here is derived from an EMBL/GenBank/DDBJ whole genome shotgun (WGS) entry which is preliminary data.</text>
</comment>
<feature type="region of interest" description="Disordered" evidence="1">
    <location>
        <begin position="395"/>
        <end position="419"/>
    </location>
</feature>
<sequence>MESCIRPSSTGTTQPFSGTSDVEAQTQQGSSSSQDPCPEDDASKRILPRGSYTVSLDKEKILKKSKDHEEYHHHDYVLRNLPEFEGCEEFVKPEKYQHLLRSEIDRLVEFAEAKSPPMFSSHNTLDGVNLQDFKKLSGLADQIWCNLAIIQHQNAGEVVKVPGVFVGEAWKELSDTRTTLRRRFVPDTLEIEGRLPIKLQDPQHNFLAYCSLLDYILGVVAWWLTRCATSPWLSENLMVALARYAVKLKLVLADPTKTAQKALDDTQGSIIGKKRQVEWEGDPYIVTFGDDKLKLDLVQEDDRDVTSLYFTEKIVVRRLVNRVLRIILKSLRSDNTPGSKDDSFELSAFVYRTGLEGVTNMLANTRHGDVLATSNLSHISFCYSDYELLSQRTAHLKEASSPPSPTSSPSSSQTSTQSTAPVVLIKHFSGRSNQNQDLPESNVKIKNMDDLVSILVPFSLLNPEAGIHADGLVAMSAMMSGTEGRISVFEPPPTDFSMEYTITSETWRRTMNQSSNQGSLDPDISPLSMSPLRRRILLNEEGQDTNTTTANRDTTQETKRILDEYDDAARQMRQWKISPAHITVNCKWYVLLVTAIALALVLGALAIPFTLGERVAGVDPFQFTLFSWACAGFIFVLGNSRYVTNWPWHDFIKRRVVCRSLSDLSDVSGIHPQLILLYLLHNEWRTILVTSGPYNGMFKRRCDPREGKAMYDDGFSINIPVSLFTMFASGFVILKVANRSGDALICIDGRKGGWDAAHQNQKGNWLTCRDFNEDYLERARNSGLEKKDLSKKILALERIEFSWDRVLGVYIQDSNFG</sequence>
<dbReference type="EMBL" id="JAQQWI010000015">
    <property type="protein sequence ID" value="KAK8012915.1"/>
    <property type="molecule type" value="Genomic_DNA"/>
</dbReference>
<feature type="transmembrane region" description="Helical" evidence="2">
    <location>
        <begin position="623"/>
        <end position="643"/>
    </location>
</feature>
<gene>
    <name evidence="3" type="ORF">PG991_010290</name>
</gene>
<accession>A0ABR1RI31</accession>
<dbReference type="Proteomes" id="UP001396898">
    <property type="component" value="Unassembled WGS sequence"/>
</dbReference>
<keyword evidence="2" id="KW-0472">Membrane</keyword>
<keyword evidence="2" id="KW-0812">Transmembrane</keyword>
<keyword evidence="2" id="KW-1133">Transmembrane helix</keyword>
<evidence type="ECO:0000256" key="2">
    <source>
        <dbReference type="SAM" id="Phobius"/>
    </source>
</evidence>
<keyword evidence="4" id="KW-1185">Reference proteome</keyword>
<evidence type="ECO:0000313" key="3">
    <source>
        <dbReference type="EMBL" id="KAK8012915.1"/>
    </source>
</evidence>
<name>A0ABR1RI31_9PEZI</name>
<feature type="region of interest" description="Disordered" evidence="1">
    <location>
        <begin position="1"/>
        <end position="49"/>
    </location>
</feature>
<proteinExistence type="predicted"/>
<feature type="compositionally biased region" description="Low complexity" evidence="1">
    <location>
        <begin position="407"/>
        <end position="419"/>
    </location>
</feature>
<reference evidence="3 4" key="1">
    <citation type="submission" date="2023-01" db="EMBL/GenBank/DDBJ databases">
        <title>Analysis of 21 Apiospora genomes using comparative genomics revels a genus with tremendous synthesis potential of carbohydrate active enzymes and secondary metabolites.</title>
        <authorList>
            <person name="Sorensen T."/>
        </authorList>
    </citation>
    <scope>NUCLEOTIDE SEQUENCE [LARGE SCALE GENOMIC DNA]</scope>
    <source>
        <strain evidence="3 4">CBS 20057</strain>
    </source>
</reference>
<feature type="transmembrane region" description="Helical" evidence="2">
    <location>
        <begin position="588"/>
        <end position="611"/>
    </location>
</feature>
<protein>
    <submittedName>
        <fullName evidence="3">Uncharacterized protein</fullName>
    </submittedName>
</protein>